<dbReference type="OrthoDB" id="9811798at2"/>
<dbReference type="InterPro" id="IPR007182">
    <property type="entry name" value="MnhB"/>
</dbReference>
<organism evidence="14 15">
    <name type="scientific">Arachnia propionica</name>
    <dbReference type="NCBI Taxonomy" id="1750"/>
    <lineage>
        <taxon>Bacteria</taxon>
        <taxon>Bacillati</taxon>
        <taxon>Actinomycetota</taxon>
        <taxon>Actinomycetes</taxon>
        <taxon>Propionibacteriales</taxon>
        <taxon>Propionibacteriaceae</taxon>
        <taxon>Arachnia</taxon>
    </lineage>
</organism>
<evidence type="ECO:0000256" key="6">
    <source>
        <dbReference type="ARBA" id="ARBA00023136"/>
    </source>
</evidence>
<feature type="transmembrane region" description="Helical" evidence="9">
    <location>
        <begin position="363"/>
        <end position="384"/>
    </location>
</feature>
<name>A0A3P1TD52_9ACTN</name>
<feature type="transmembrane region" description="Helical" evidence="9">
    <location>
        <begin position="720"/>
        <end position="737"/>
    </location>
</feature>
<dbReference type="PANTHER" id="PTHR43373:SF1">
    <property type="entry name" value="NA(+)_H(+) ANTIPORTER SUBUNIT A"/>
    <property type="match status" value="1"/>
</dbReference>
<keyword evidence="5 9" id="KW-1133">Transmembrane helix</keyword>
<feature type="transmembrane region" description="Helical" evidence="9">
    <location>
        <begin position="231"/>
        <end position="254"/>
    </location>
</feature>
<evidence type="ECO:0000259" key="10">
    <source>
        <dbReference type="Pfam" id="PF00361"/>
    </source>
</evidence>
<feature type="transmembrane region" description="Helical" evidence="9">
    <location>
        <begin position="266"/>
        <end position="287"/>
    </location>
</feature>
<feature type="transmembrane region" description="Helical" evidence="9">
    <location>
        <begin position="108"/>
        <end position="124"/>
    </location>
</feature>
<dbReference type="Pfam" id="PF04039">
    <property type="entry name" value="MnhB"/>
    <property type="match status" value="1"/>
</dbReference>
<feature type="transmembrane region" description="Helical" evidence="9">
    <location>
        <begin position="656"/>
        <end position="678"/>
    </location>
</feature>
<feature type="transmembrane region" description="Helical" evidence="9">
    <location>
        <begin position="446"/>
        <end position="464"/>
    </location>
</feature>
<accession>A0A3P1TD52</accession>
<dbReference type="EMBL" id="RQZG01000001">
    <property type="protein sequence ID" value="RRD07160.1"/>
    <property type="molecule type" value="Genomic_DNA"/>
</dbReference>
<evidence type="ECO:0000256" key="9">
    <source>
        <dbReference type="SAM" id="Phobius"/>
    </source>
</evidence>
<feature type="transmembrane region" description="Helical" evidence="9">
    <location>
        <begin position="886"/>
        <end position="904"/>
    </location>
</feature>
<feature type="domain" description="MrpA C-terminal/MbhE" evidence="13">
    <location>
        <begin position="660"/>
        <end position="738"/>
    </location>
</feature>
<dbReference type="RefSeq" id="WP_124842009.1">
    <property type="nucleotide sequence ID" value="NZ_JAUNKP010000001.1"/>
</dbReference>
<evidence type="ECO:0000256" key="3">
    <source>
        <dbReference type="ARBA" id="ARBA00022475"/>
    </source>
</evidence>
<keyword evidence="2" id="KW-0813">Transport</keyword>
<dbReference type="Pfam" id="PF00361">
    <property type="entry name" value="Proton_antipo_M"/>
    <property type="match status" value="1"/>
</dbReference>
<dbReference type="PRINTS" id="PR01434">
    <property type="entry name" value="NADHDHGNASE5"/>
</dbReference>
<evidence type="ECO:0000313" key="15">
    <source>
        <dbReference type="Proteomes" id="UP000280819"/>
    </source>
</evidence>
<keyword evidence="4 7" id="KW-0812">Transmembrane</keyword>
<dbReference type="InterPro" id="IPR001750">
    <property type="entry name" value="ND/Mrp_TM"/>
</dbReference>
<dbReference type="Proteomes" id="UP000280819">
    <property type="component" value="Unassembled WGS sequence"/>
</dbReference>
<dbReference type="InterPro" id="IPR046806">
    <property type="entry name" value="MrpA_C/MbhE"/>
</dbReference>
<reference evidence="14 15" key="1">
    <citation type="submission" date="2018-11" db="EMBL/GenBank/DDBJ databases">
        <title>Genomes From Bacteria Associated with the Canine Oral Cavity: a Test Case for Automated Genome-Based Taxonomic Assignment.</title>
        <authorList>
            <person name="Coil D.A."/>
            <person name="Jospin G."/>
            <person name="Darling A.E."/>
            <person name="Wallis C."/>
            <person name="Davis I.J."/>
            <person name="Harris S."/>
            <person name="Eisen J.A."/>
            <person name="Holcombe L.J."/>
            <person name="O'Flynn C."/>
        </authorList>
    </citation>
    <scope>NUCLEOTIDE SEQUENCE [LARGE SCALE GENOMIC DNA]</scope>
    <source>
        <strain evidence="14 15">OH887_COT-365</strain>
    </source>
</reference>
<feature type="transmembrane region" description="Helical" evidence="9">
    <location>
        <begin position="76"/>
        <end position="96"/>
    </location>
</feature>
<dbReference type="AlphaFoldDB" id="A0A3P1TD52"/>
<feature type="transmembrane region" description="Helical" evidence="9">
    <location>
        <begin position="571"/>
        <end position="590"/>
    </location>
</feature>
<dbReference type="Pfam" id="PF13244">
    <property type="entry name" value="MbhD"/>
    <property type="match status" value="1"/>
</dbReference>
<feature type="transmembrane region" description="Helical" evidence="9">
    <location>
        <begin position="783"/>
        <end position="803"/>
    </location>
</feature>
<feature type="domain" description="MrpA C-terminal/MbhD" evidence="12">
    <location>
        <begin position="581"/>
        <end position="645"/>
    </location>
</feature>
<feature type="transmembrane region" description="Helical" evidence="9">
    <location>
        <begin position="130"/>
        <end position="148"/>
    </location>
</feature>
<feature type="transmembrane region" description="Helical" evidence="9">
    <location>
        <begin position="839"/>
        <end position="866"/>
    </location>
</feature>
<keyword evidence="3" id="KW-1003">Cell membrane</keyword>
<evidence type="ECO:0000256" key="8">
    <source>
        <dbReference type="SAM" id="MobiDB-lite"/>
    </source>
</evidence>
<dbReference type="InterPro" id="IPR025383">
    <property type="entry name" value="MrpA_C/MbhD"/>
</dbReference>
<keyword evidence="6 9" id="KW-0472">Membrane</keyword>
<evidence type="ECO:0000313" key="14">
    <source>
        <dbReference type="EMBL" id="RRD07160.1"/>
    </source>
</evidence>
<evidence type="ECO:0000259" key="11">
    <source>
        <dbReference type="Pfam" id="PF04039"/>
    </source>
</evidence>
<evidence type="ECO:0000256" key="5">
    <source>
        <dbReference type="ARBA" id="ARBA00022989"/>
    </source>
</evidence>
<evidence type="ECO:0000259" key="12">
    <source>
        <dbReference type="Pfam" id="PF13244"/>
    </source>
</evidence>
<feature type="transmembrane region" description="Helical" evidence="9">
    <location>
        <begin position="597"/>
        <end position="617"/>
    </location>
</feature>
<dbReference type="NCBIfam" id="NF009290">
    <property type="entry name" value="PRK12650.1"/>
    <property type="match status" value="1"/>
</dbReference>
<dbReference type="PANTHER" id="PTHR43373">
    <property type="entry name" value="NA(+)/H(+) ANTIPORTER SUBUNIT"/>
    <property type="match status" value="1"/>
</dbReference>
<comment type="subcellular location">
    <subcellularLocation>
        <location evidence="1">Cell membrane</location>
        <topology evidence="1">Multi-pass membrane protein</topology>
    </subcellularLocation>
    <subcellularLocation>
        <location evidence="7">Membrane</location>
        <topology evidence="7">Multi-pass membrane protein</topology>
    </subcellularLocation>
</comment>
<dbReference type="Pfam" id="PF20501">
    <property type="entry name" value="MbhE"/>
    <property type="match status" value="1"/>
</dbReference>
<feature type="transmembrane region" description="Helical" evidence="9">
    <location>
        <begin position="809"/>
        <end position="827"/>
    </location>
</feature>
<dbReference type="GO" id="GO:0005886">
    <property type="term" value="C:plasma membrane"/>
    <property type="evidence" value="ECO:0007669"/>
    <property type="project" value="UniProtKB-SubCell"/>
</dbReference>
<evidence type="ECO:0000256" key="4">
    <source>
        <dbReference type="ARBA" id="ARBA00022692"/>
    </source>
</evidence>
<feature type="transmembrane region" description="Helical" evidence="9">
    <location>
        <begin position="160"/>
        <end position="180"/>
    </location>
</feature>
<feature type="transmembrane region" description="Helical" evidence="9">
    <location>
        <begin position="404"/>
        <end position="426"/>
    </location>
</feature>
<feature type="transmembrane region" description="Helical" evidence="9">
    <location>
        <begin position="470"/>
        <end position="489"/>
    </location>
</feature>
<feature type="domain" description="Na+/H+ antiporter MnhB subunit-related protein" evidence="11">
    <location>
        <begin position="781"/>
        <end position="897"/>
    </location>
</feature>
<gene>
    <name evidence="14" type="ORF">EII34_01360</name>
</gene>
<dbReference type="InterPro" id="IPR050616">
    <property type="entry name" value="CPA3_Na-H_Antiporter_A"/>
</dbReference>
<comment type="caution">
    <text evidence="14">The sequence shown here is derived from an EMBL/GenBank/DDBJ whole genome shotgun (WGS) entry which is preliminary data.</text>
</comment>
<evidence type="ECO:0000256" key="1">
    <source>
        <dbReference type="ARBA" id="ARBA00004651"/>
    </source>
</evidence>
<feature type="transmembrane region" description="Helical" evidence="9">
    <location>
        <begin position="623"/>
        <end position="644"/>
    </location>
</feature>
<evidence type="ECO:0000259" key="13">
    <source>
        <dbReference type="Pfam" id="PF20501"/>
    </source>
</evidence>
<feature type="domain" description="NADH:quinone oxidoreductase/Mrp antiporter transmembrane" evidence="10">
    <location>
        <begin position="125"/>
        <end position="412"/>
    </location>
</feature>
<feature type="transmembrane region" description="Helical" evidence="9">
    <location>
        <begin position="200"/>
        <end position="219"/>
    </location>
</feature>
<feature type="transmembrane region" description="Helical" evidence="9">
    <location>
        <begin position="540"/>
        <end position="559"/>
    </location>
</feature>
<feature type="region of interest" description="Disordered" evidence="8">
    <location>
        <begin position="908"/>
        <end position="942"/>
    </location>
</feature>
<evidence type="ECO:0000256" key="7">
    <source>
        <dbReference type="RuleBase" id="RU000320"/>
    </source>
</evidence>
<sequence length="942" mass="99910">MTVLISLCLLGAALLVTPSLTRVMDRHTGWFLAAVYIACAAILAPDAQRALAGRATSWVHDWVPRLGIRLAFTYDATAAVFSMLALLIGAVVLVFATRYLHRGRHRSFYLVMVAFTIAMVGLVAADDLVVLFICWEITSLASFLLIARSGHGAEGPSMRTLLITFTGGVVLLVAICLTWARLGTTQVSGVLTSTVWAEDPGFATLVAFLVAVAACTKAAQFPFHVWLPDAMAAVTPVSAYLHAAAVVKAGIFLMLRFSPAFHEVPIWNWFLTPVGLATMIIGGWCALQQTDVKKLMAYSTVSQLGLITATIGVGTEHALSAATFHTIAHALFKSGLFMLVGVVDHATGTRDLRRFPPALYRRLPVTFAFMLLGTASMAGLPPMLGFASKEAVLAALHEAHVTPGLVLLVVATLGSVLTFLYCARALLGIFVDGPDPDRETNSHDPVLVASAATPIAVSVIAVFLPGVLVWHGIGAELIATVVVIVLGALTTWQRQRIASWIARHRHLPDGPTVIRHLETATHRLGTAVDRLVATDTVTRHVIPILGGLGVLGLVGTWAANRQGLPPQLGGLSRPIDLVLFLLITVATLGVCISRVRLGAVVSLSAVGILATVQILALGAPDVAMTQLLVESLTIIVIMLVLQKLPARFPPRRTDRSLITLGASVLVGAGVSALVWALVARRERSRLADYFLGNTEALSAGQNVVNVILVEFRGFDTLGELSVLGMAGVAMLAILSTVRDRYLDPPIDDRDALPVSRLWINQDPNSRASRAILDPHPNAIGLRVMLKVIVPVLILISIALFWRGHNSPGGGFNAALVASSVIGLIYLSTTKDRQIGPPRLPLVLIGGGILVAVSTGLLGLGVAGSFLEPIHGTVLGIHLTTSMIFDAGVYLAVVGLIMISVNLLGTTRGTTAGGEGTRERVDESLEGELPGPLETVRGEEMHP</sequence>
<evidence type="ECO:0000256" key="2">
    <source>
        <dbReference type="ARBA" id="ARBA00022448"/>
    </source>
</evidence>
<proteinExistence type="predicted"/>
<protein>
    <submittedName>
        <fullName evidence="14">DUF4040 family protein</fullName>
    </submittedName>
</protein>